<feature type="signal peptide" evidence="1">
    <location>
        <begin position="1"/>
        <end position="21"/>
    </location>
</feature>
<organism evidence="2 3">
    <name type="scientific">Luteolibacter pohnpeiensis</name>
    <dbReference type="NCBI Taxonomy" id="454153"/>
    <lineage>
        <taxon>Bacteria</taxon>
        <taxon>Pseudomonadati</taxon>
        <taxon>Verrucomicrobiota</taxon>
        <taxon>Verrucomicrobiia</taxon>
        <taxon>Verrucomicrobiales</taxon>
        <taxon>Verrucomicrobiaceae</taxon>
        <taxon>Luteolibacter</taxon>
    </lineage>
</organism>
<evidence type="ECO:0000313" key="3">
    <source>
        <dbReference type="Proteomes" id="UP000603141"/>
    </source>
</evidence>
<accession>A0A934VVS8</accession>
<name>A0A934VVS8_9BACT</name>
<dbReference type="EMBL" id="JAENIJ010000029">
    <property type="protein sequence ID" value="MBK1883882.1"/>
    <property type="molecule type" value="Genomic_DNA"/>
</dbReference>
<evidence type="ECO:0000256" key="1">
    <source>
        <dbReference type="SAM" id="SignalP"/>
    </source>
</evidence>
<reference evidence="2" key="1">
    <citation type="submission" date="2021-01" db="EMBL/GenBank/DDBJ databases">
        <title>Modified the classification status of verrucomicrobia.</title>
        <authorList>
            <person name="Feng X."/>
        </authorList>
    </citation>
    <scope>NUCLEOTIDE SEQUENCE</scope>
    <source>
        <strain evidence="2">KCTC 22041</strain>
    </source>
</reference>
<proteinExistence type="predicted"/>
<feature type="chain" id="PRO_5037763658" evidence="1">
    <location>
        <begin position="22"/>
        <end position="121"/>
    </location>
</feature>
<evidence type="ECO:0000313" key="2">
    <source>
        <dbReference type="EMBL" id="MBK1883882.1"/>
    </source>
</evidence>
<dbReference type="Proteomes" id="UP000603141">
    <property type="component" value="Unassembled WGS sequence"/>
</dbReference>
<protein>
    <submittedName>
        <fullName evidence="2">Uncharacterized protein</fullName>
    </submittedName>
</protein>
<sequence length="121" mass="12329">MKLKSILLTVAALATCATAQAGTRTRVVTGPQGNTATRTVQTSGCAGYQATRTVVRTGPNGNSVVKTQTVTTAPHAAVTVVAGPAPVRCAPAVAVYPRRVVFVATPVPRPCPPAAVVVRVR</sequence>
<gene>
    <name evidence="2" type="ORF">JIN85_15800</name>
</gene>
<comment type="caution">
    <text evidence="2">The sequence shown here is derived from an EMBL/GenBank/DDBJ whole genome shotgun (WGS) entry which is preliminary data.</text>
</comment>
<dbReference type="RefSeq" id="WP_200272485.1">
    <property type="nucleotide sequence ID" value="NZ_JAENIJ010000029.1"/>
</dbReference>
<keyword evidence="1" id="KW-0732">Signal</keyword>
<dbReference type="AlphaFoldDB" id="A0A934VVS8"/>
<keyword evidence="3" id="KW-1185">Reference proteome</keyword>